<dbReference type="GO" id="GO:0043565">
    <property type="term" value="F:sequence-specific DNA binding"/>
    <property type="evidence" value="ECO:0007669"/>
    <property type="project" value="InterPro"/>
</dbReference>
<dbReference type="SMART" id="SM00342">
    <property type="entry name" value="HTH_ARAC"/>
    <property type="match status" value="1"/>
</dbReference>
<sequence>MEIQMEKYEHLRETVAHGNAMLPFMVHSLTNEEMTEERIYVHWHEEMEFLLITEGKATVSVGEQSYEVGEGDFVLIWPDRLHGMTAEPGVRVSFLAIDFAIEFLYSFDNDSLQQKYLEPIRENDIIFIEYYQKDGGWKTQIFNLLTELGEVFSVQKTGYELLIKARLYEILALLYIHAEILTENRQKDRRSEQIRQVMTYLQEHYTSAVTMDELSREFHMSTGHLCRMFKSITGHSITEYLNDYRIRMSTCLLREGELDIGEIAMRVGFNNISYYNKRFRQYMHQTPSQYRKGLCIS</sequence>
<dbReference type="InterPro" id="IPR003313">
    <property type="entry name" value="AraC-bd"/>
</dbReference>
<dbReference type="Gene3D" id="1.10.10.60">
    <property type="entry name" value="Homeodomain-like"/>
    <property type="match status" value="2"/>
</dbReference>
<accession>A0A414SZU6</accession>
<dbReference type="InterPro" id="IPR009057">
    <property type="entry name" value="Homeodomain-like_sf"/>
</dbReference>
<dbReference type="EMBL" id="QRID01000011">
    <property type="protein sequence ID" value="RHG27472.1"/>
    <property type="molecule type" value="Genomic_DNA"/>
</dbReference>
<evidence type="ECO:0000313" key="6">
    <source>
        <dbReference type="Proteomes" id="UP000284051"/>
    </source>
</evidence>
<keyword evidence="2" id="KW-0238">DNA-binding</keyword>
<dbReference type="InterPro" id="IPR014710">
    <property type="entry name" value="RmlC-like_jellyroll"/>
</dbReference>
<dbReference type="InterPro" id="IPR018060">
    <property type="entry name" value="HTH_AraC"/>
</dbReference>
<evidence type="ECO:0000256" key="3">
    <source>
        <dbReference type="ARBA" id="ARBA00023163"/>
    </source>
</evidence>
<evidence type="ECO:0000256" key="2">
    <source>
        <dbReference type="ARBA" id="ARBA00023125"/>
    </source>
</evidence>
<dbReference type="SUPFAM" id="SSF51215">
    <property type="entry name" value="Regulatory protein AraC"/>
    <property type="match status" value="1"/>
</dbReference>
<dbReference type="Pfam" id="PF12833">
    <property type="entry name" value="HTH_18"/>
    <property type="match status" value="1"/>
</dbReference>
<dbReference type="Pfam" id="PF02311">
    <property type="entry name" value="AraC_binding"/>
    <property type="match status" value="1"/>
</dbReference>
<keyword evidence="3" id="KW-0804">Transcription</keyword>
<name>A0A414SZU6_9FIRM</name>
<protein>
    <submittedName>
        <fullName evidence="5">AraC family transcriptional regulator</fullName>
    </submittedName>
</protein>
<reference evidence="5 6" key="1">
    <citation type="submission" date="2018-08" db="EMBL/GenBank/DDBJ databases">
        <title>A genome reference for cultivated species of the human gut microbiota.</title>
        <authorList>
            <person name="Zou Y."/>
            <person name="Xue W."/>
            <person name="Luo G."/>
        </authorList>
    </citation>
    <scope>NUCLEOTIDE SEQUENCE [LARGE SCALE GENOMIC DNA]</scope>
    <source>
        <strain evidence="5 6">AM22-21LB</strain>
    </source>
</reference>
<evidence type="ECO:0000259" key="4">
    <source>
        <dbReference type="PROSITE" id="PS01124"/>
    </source>
</evidence>
<dbReference type="InterPro" id="IPR020449">
    <property type="entry name" value="Tscrpt_reg_AraC-type_HTH"/>
</dbReference>
<comment type="caution">
    <text evidence="5">The sequence shown here is derived from an EMBL/GenBank/DDBJ whole genome shotgun (WGS) entry which is preliminary data.</text>
</comment>
<keyword evidence="1" id="KW-0805">Transcription regulation</keyword>
<feature type="domain" description="HTH araC/xylS-type" evidence="4">
    <location>
        <begin position="195"/>
        <end position="293"/>
    </location>
</feature>
<dbReference type="Proteomes" id="UP000284051">
    <property type="component" value="Unassembled WGS sequence"/>
</dbReference>
<organism evidence="5 6">
    <name type="scientific">Roseburia intestinalis</name>
    <dbReference type="NCBI Taxonomy" id="166486"/>
    <lineage>
        <taxon>Bacteria</taxon>
        <taxon>Bacillati</taxon>
        <taxon>Bacillota</taxon>
        <taxon>Clostridia</taxon>
        <taxon>Lachnospirales</taxon>
        <taxon>Lachnospiraceae</taxon>
        <taxon>Roseburia</taxon>
    </lineage>
</organism>
<dbReference type="Gene3D" id="2.60.120.10">
    <property type="entry name" value="Jelly Rolls"/>
    <property type="match status" value="1"/>
</dbReference>
<dbReference type="PANTHER" id="PTHR43280">
    <property type="entry name" value="ARAC-FAMILY TRANSCRIPTIONAL REGULATOR"/>
    <property type="match status" value="1"/>
</dbReference>
<gene>
    <name evidence="5" type="ORF">DW264_11995</name>
</gene>
<dbReference type="InterPro" id="IPR037923">
    <property type="entry name" value="HTH-like"/>
</dbReference>
<dbReference type="PROSITE" id="PS01124">
    <property type="entry name" value="HTH_ARAC_FAMILY_2"/>
    <property type="match status" value="1"/>
</dbReference>
<dbReference type="AlphaFoldDB" id="A0A414SZU6"/>
<dbReference type="PANTHER" id="PTHR43280:SF28">
    <property type="entry name" value="HTH-TYPE TRANSCRIPTIONAL ACTIVATOR RHAS"/>
    <property type="match status" value="1"/>
</dbReference>
<dbReference type="SUPFAM" id="SSF46689">
    <property type="entry name" value="Homeodomain-like"/>
    <property type="match status" value="2"/>
</dbReference>
<evidence type="ECO:0000313" key="5">
    <source>
        <dbReference type="EMBL" id="RHG27472.1"/>
    </source>
</evidence>
<dbReference type="PRINTS" id="PR00032">
    <property type="entry name" value="HTHARAC"/>
</dbReference>
<proteinExistence type="predicted"/>
<evidence type="ECO:0000256" key="1">
    <source>
        <dbReference type="ARBA" id="ARBA00023015"/>
    </source>
</evidence>
<dbReference type="GO" id="GO:0003700">
    <property type="term" value="F:DNA-binding transcription factor activity"/>
    <property type="evidence" value="ECO:0007669"/>
    <property type="project" value="InterPro"/>
</dbReference>